<dbReference type="EMBL" id="AP026561">
    <property type="protein sequence ID" value="BDP43754.1"/>
    <property type="molecule type" value="Genomic_DNA"/>
</dbReference>
<sequence>MSGELRDDGGHFTGDHICGTIRISARRVQGEDYGIPFRWGEVATVATSATTPEQAMQRTFVHELGHCLLYRLMEQEGREAVKALIKPVFREAVDMSRTVSERAEENWHEYFCETFSASVYHHRELTSRDPVGYRMVQQARALLEVDHGDS</sequence>
<evidence type="ECO:0000313" key="1">
    <source>
        <dbReference type="EMBL" id="BDP43754.1"/>
    </source>
</evidence>
<name>A0ABM8AIW1_9DEIO</name>
<evidence type="ECO:0000313" key="2">
    <source>
        <dbReference type="Proteomes" id="UP001064971"/>
    </source>
</evidence>
<evidence type="ECO:0008006" key="3">
    <source>
        <dbReference type="Google" id="ProtNLM"/>
    </source>
</evidence>
<protein>
    <recommendedName>
        <fullName evidence="3">IrrE N-terminal-like domain-containing protein</fullName>
    </recommendedName>
</protein>
<geneLocation type="plasmid" evidence="1 2">
    <name>pDAETH-1</name>
</geneLocation>
<gene>
    <name evidence="1" type="ORF">DAETH_37230</name>
</gene>
<proteinExistence type="predicted"/>
<reference evidence="1" key="1">
    <citation type="submission" date="2022-07" db="EMBL/GenBank/DDBJ databases">
        <title>Complete Genome Sequence of the Radioresistant Bacterium Deinococcus aetherius ST0316, Isolated from the Air Dust collected in Lower Stratosphere above Japan.</title>
        <authorList>
            <person name="Satoh K."/>
            <person name="Hagiwara K."/>
            <person name="Katsumata K."/>
            <person name="Kubo A."/>
            <person name="Yokobori S."/>
            <person name="Yamagishi A."/>
            <person name="Oono Y."/>
            <person name="Narumi I."/>
        </authorList>
    </citation>
    <scope>NUCLEOTIDE SEQUENCE</scope>
    <source>
        <strain evidence="1">ST0316</strain>
        <plasmid evidence="1">pDAETH-1</plasmid>
    </source>
</reference>
<organism evidence="1 2">
    <name type="scientific">Deinococcus aetherius</name>
    <dbReference type="NCBI Taxonomy" id="200252"/>
    <lineage>
        <taxon>Bacteria</taxon>
        <taxon>Thermotogati</taxon>
        <taxon>Deinococcota</taxon>
        <taxon>Deinococci</taxon>
        <taxon>Deinococcales</taxon>
        <taxon>Deinococcaceae</taxon>
        <taxon>Deinococcus</taxon>
    </lineage>
</organism>
<dbReference type="Gene3D" id="3.40.390.10">
    <property type="entry name" value="Collagenase (Catalytic Domain)"/>
    <property type="match status" value="1"/>
</dbReference>
<dbReference type="Proteomes" id="UP001064971">
    <property type="component" value="Plasmid pDAETH-1"/>
</dbReference>
<accession>A0ABM8AIW1</accession>
<dbReference type="InterPro" id="IPR024079">
    <property type="entry name" value="MetalloPept_cat_dom_sf"/>
</dbReference>
<keyword evidence="2" id="KW-1185">Reference proteome</keyword>
<keyword evidence="1" id="KW-0614">Plasmid</keyword>